<dbReference type="PRINTS" id="PR00359">
    <property type="entry name" value="BP450"/>
</dbReference>
<accession>A0A7W8HKV0</accession>
<evidence type="ECO:0000256" key="4">
    <source>
        <dbReference type="ARBA" id="ARBA00023002"/>
    </source>
</evidence>
<organism evidence="8 9">
    <name type="scientific">Quisquiliibacterium transsilvanicum</name>
    <dbReference type="NCBI Taxonomy" id="1549638"/>
    <lineage>
        <taxon>Bacteria</taxon>
        <taxon>Pseudomonadati</taxon>
        <taxon>Pseudomonadota</taxon>
        <taxon>Betaproteobacteria</taxon>
        <taxon>Burkholderiales</taxon>
        <taxon>Burkholderiaceae</taxon>
        <taxon>Quisquiliibacterium</taxon>
    </lineage>
</organism>
<dbReference type="Gene3D" id="1.10.630.10">
    <property type="entry name" value="Cytochrome P450"/>
    <property type="match status" value="1"/>
</dbReference>
<comment type="similarity">
    <text evidence="1 7">Belongs to the cytochrome P450 family.</text>
</comment>
<dbReference type="Pfam" id="PF00067">
    <property type="entry name" value="p450"/>
    <property type="match status" value="1"/>
</dbReference>
<dbReference type="PROSITE" id="PS00086">
    <property type="entry name" value="CYTOCHROME_P450"/>
    <property type="match status" value="1"/>
</dbReference>
<dbReference type="CDD" id="cd11033">
    <property type="entry name" value="CYP142-like"/>
    <property type="match status" value="1"/>
</dbReference>
<evidence type="ECO:0000256" key="2">
    <source>
        <dbReference type="ARBA" id="ARBA00022617"/>
    </source>
</evidence>
<keyword evidence="3 7" id="KW-0479">Metal-binding</keyword>
<gene>
    <name evidence="8" type="ORF">HNQ70_003304</name>
</gene>
<evidence type="ECO:0000256" key="5">
    <source>
        <dbReference type="ARBA" id="ARBA00023004"/>
    </source>
</evidence>
<dbReference type="PANTHER" id="PTHR46696:SF1">
    <property type="entry name" value="CYTOCHROME P450 YJIB-RELATED"/>
    <property type="match status" value="1"/>
</dbReference>
<dbReference type="InterPro" id="IPR036396">
    <property type="entry name" value="Cyt_P450_sf"/>
</dbReference>
<proteinExistence type="inferred from homology"/>
<dbReference type="PANTHER" id="PTHR46696">
    <property type="entry name" value="P450, PUTATIVE (EUROFUNG)-RELATED"/>
    <property type="match status" value="1"/>
</dbReference>
<evidence type="ECO:0000256" key="1">
    <source>
        <dbReference type="ARBA" id="ARBA00010617"/>
    </source>
</evidence>
<name>A0A7W8HKV0_9BURK</name>
<evidence type="ECO:0000313" key="8">
    <source>
        <dbReference type="EMBL" id="MBB5273276.1"/>
    </source>
</evidence>
<dbReference type="FunFam" id="1.10.630.10:FF:000018">
    <property type="entry name" value="Cytochrome P450 monooxygenase"/>
    <property type="match status" value="1"/>
</dbReference>
<keyword evidence="5 7" id="KW-0408">Iron</keyword>
<dbReference type="EMBL" id="JACHGB010000006">
    <property type="protein sequence ID" value="MBB5273276.1"/>
    <property type="molecule type" value="Genomic_DNA"/>
</dbReference>
<evidence type="ECO:0000256" key="7">
    <source>
        <dbReference type="RuleBase" id="RU000461"/>
    </source>
</evidence>
<dbReference type="GO" id="GO:0005506">
    <property type="term" value="F:iron ion binding"/>
    <property type="evidence" value="ECO:0007669"/>
    <property type="project" value="InterPro"/>
</dbReference>
<dbReference type="InterPro" id="IPR001128">
    <property type="entry name" value="Cyt_P450"/>
</dbReference>
<dbReference type="RefSeq" id="WP_183969682.1">
    <property type="nucleotide sequence ID" value="NZ_BAABEW010000024.1"/>
</dbReference>
<evidence type="ECO:0000256" key="3">
    <source>
        <dbReference type="ARBA" id="ARBA00022723"/>
    </source>
</evidence>
<keyword evidence="6 7" id="KW-0503">Monooxygenase</keyword>
<dbReference type="InterPro" id="IPR017972">
    <property type="entry name" value="Cyt_P450_CS"/>
</dbReference>
<protein>
    <submittedName>
        <fullName evidence="8">Cytochrome P450</fullName>
    </submittedName>
</protein>
<keyword evidence="2 7" id="KW-0349">Heme</keyword>
<comment type="caution">
    <text evidence="8">The sequence shown here is derived from an EMBL/GenBank/DDBJ whole genome shotgun (WGS) entry which is preliminary data.</text>
</comment>
<reference evidence="8 9" key="1">
    <citation type="submission" date="2020-08" db="EMBL/GenBank/DDBJ databases">
        <title>Genomic Encyclopedia of Type Strains, Phase IV (KMG-IV): sequencing the most valuable type-strain genomes for metagenomic binning, comparative biology and taxonomic classification.</title>
        <authorList>
            <person name="Goeker M."/>
        </authorList>
    </citation>
    <scope>NUCLEOTIDE SEQUENCE [LARGE SCALE GENOMIC DNA]</scope>
    <source>
        <strain evidence="8 9">DSM 29781</strain>
    </source>
</reference>
<dbReference type="GO" id="GO:0004497">
    <property type="term" value="F:monooxygenase activity"/>
    <property type="evidence" value="ECO:0007669"/>
    <property type="project" value="UniProtKB-KW"/>
</dbReference>
<sequence>MQTATSDRPRSAADTTPLDKFDVADPRLFQDDTIESYFARLRREDPVHYCAESRFGPYWSVTKYKDIMSVEINHKVFSSDVMLGGITVRDLPMEHRRPMFIQADPPKHDEQRKAVSPIVAPTNLARMESLIRSRTQEVLDSLPRNEVFDWVPKVSIELTTRMLATLFDFPFEDRHLLTWWSDVTTADVTAGGPIDSDEKRSAELMHCYAYFKRLFDERQALPPRNDLVSMLAHNPATANLPPMEFLGNVMLLIVGGNDTTRNSMSGGMLAMLQNPGEWKKLRESPSLVPNAVSEIIRWQTPISHMRRTAVADFELGGKSIRKGDKVVMWYLSGNRDEDSIERPHEFLVDRRNARQHLSFGFGIHRCVGNRLAELQLRILWEEILARFETIEQAGPEKRLFSNFVHGITSLPVRIPG</sequence>
<dbReference type="AlphaFoldDB" id="A0A7W8HKV0"/>
<evidence type="ECO:0000256" key="6">
    <source>
        <dbReference type="ARBA" id="ARBA00023033"/>
    </source>
</evidence>
<dbReference type="InterPro" id="IPR002397">
    <property type="entry name" value="Cyt_P450_B"/>
</dbReference>
<dbReference type="GO" id="GO:0020037">
    <property type="term" value="F:heme binding"/>
    <property type="evidence" value="ECO:0007669"/>
    <property type="project" value="InterPro"/>
</dbReference>
<keyword evidence="9" id="KW-1185">Reference proteome</keyword>
<dbReference type="SUPFAM" id="SSF48264">
    <property type="entry name" value="Cytochrome P450"/>
    <property type="match status" value="1"/>
</dbReference>
<evidence type="ECO:0000313" key="9">
    <source>
        <dbReference type="Proteomes" id="UP000532440"/>
    </source>
</evidence>
<keyword evidence="4 7" id="KW-0560">Oxidoreductase</keyword>
<dbReference type="Proteomes" id="UP000532440">
    <property type="component" value="Unassembled WGS sequence"/>
</dbReference>
<dbReference type="GO" id="GO:0016705">
    <property type="term" value="F:oxidoreductase activity, acting on paired donors, with incorporation or reduction of molecular oxygen"/>
    <property type="evidence" value="ECO:0007669"/>
    <property type="project" value="InterPro"/>
</dbReference>